<dbReference type="InterPro" id="IPR053197">
    <property type="entry name" value="F-box_SCFL_complex_component"/>
</dbReference>
<evidence type="ECO:0000313" key="2">
    <source>
        <dbReference type="Proteomes" id="UP000324897"/>
    </source>
</evidence>
<reference evidence="1 2" key="1">
    <citation type="journal article" date="2019" name="Sci. Rep.">
        <title>A high-quality genome of Eragrostis curvula grass provides insights into Poaceae evolution and supports new strategies to enhance forage quality.</title>
        <authorList>
            <person name="Carballo J."/>
            <person name="Santos B.A.C.M."/>
            <person name="Zappacosta D."/>
            <person name="Garbus I."/>
            <person name="Selva J.P."/>
            <person name="Gallo C.A."/>
            <person name="Diaz A."/>
            <person name="Albertini E."/>
            <person name="Caccamo M."/>
            <person name="Echenique V."/>
        </authorList>
    </citation>
    <scope>NUCLEOTIDE SEQUENCE [LARGE SCALE GENOMIC DNA]</scope>
    <source>
        <strain evidence="2">cv. Victoria</strain>
        <tissue evidence="1">Leaf</tissue>
    </source>
</reference>
<feature type="non-terminal residue" evidence="1">
    <location>
        <position position="1"/>
    </location>
</feature>
<dbReference type="Proteomes" id="UP000324897">
    <property type="component" value="Unassembled WGS sequence"/>
</dbReference>
<dbReference type="PANTHER" id="PTHR34223">
    <property type="entry name" value="OS11G0201299 PROTEIN"/>
    <property type="match status" value="1"/>
</dbReference>
<name>A0A5J9TT56_9POAL</name>
<dbReference type="PANTHER" id="PTHR34223:SF51">
    <property type="entry name" value="OS06G0556300 PROTEIN"/>
    <property type="match status" value="1"/>
</dbReference>
<proteinExistence type="predicted"/>
<gene>
    <name evidence="1" type="ORF">EJB05_37862</name>
</gene>
<protein>
    <submittedName>
        <fullName evidence="1">Uncharacterized protein</fullName>
    </submittedName>
</protein>
<accession>A0A5J9TT56</accession>
<keyword evidence="2" id="KW-1185">Reference proteome</keyword>
<organism evidence="1 2">
    <name type="scientific">Eragrostis curvula</name>
    <name type="common">weeping love grass</name>
    <dbReference type="NCBI Taxonomy" id="38414"/>
    <lineage>
        <taxon>Eukaryota</taxon>
        <taxon>Viridiplantae</taxon>
        <taxon>Streptophyta</taxon>
        <taxon>Embryophyta</taxon>
        <taxon>Tracheophyta</taxon>
        <taxon>Spermatophyta</taxon>
        <taxon>Magnoliopsida</taxon>
        <taxon>Liliopsida</taxon>
        <taxon>Poales</taxon>
        <taxon>Poaceae</taxon>
        <taxon>PACMAD clade</taxon>
        <taxon>Chloridoideae</taxon>
        <taxon>Eragrostideae</taxon>
        <taxon>Eragrostidinae</taxon>
        <taxon>Eragrostis</taxon>
    </lineage>
</organism>
<dbReference type="AlphaFoldDB" id="A0A5J9TT56"/>
<evidence type="ECO:0000313" key="1">
    <source>
        <dbReference type="EMBL" id="TVU14397.1"/>
    </source>
</evidence>
<comment type="caution">
    <text evidence="1">The sequence shown here is derived from an EMBL/GenBank/DDBJ whole genome shotgun (WGS) entry which is preliminary data.</text>
</comment>
<sequence>LLFLNTAPALDRFQLAITGGAHDDETVDGWIRCAVTRCPSVLDIHSEYHKIRYALPAMDYSRYFGRLRTLRLHNVELDVRFAAKLESGCPVLEDVELEACLVTAPALAYLSCKGSAVVLHDRPAFLVEAWISLREWEHVDIKRKVLGSWPVQRDKPTPKGFRVDVFIVERPEEQNFHPEQGVEAFQLSEVGFFEDQVLLRI</sequence>
<dbReference type="EMBL" id="RWGY01000031">
    <property type="protein sequence ID" value="TVU14397.1"/>
    <property type="molecule type" value="Genomic_DNA"/>
</dbReference>